<sequence>MYPTDRHDLLQAAMMRYRVRFCPLAITLLLLFIAAAGLLAGFLLKFSIRWRILLGSRVCACSKCLTEGDSCFTELVNEAPEPFLSGTLRPPPDAFKWWKHLQASKCSYSSYNATLDRVFQMFPPFPNVAAPSPDRCKTCAVVGNSHNLKGSDYGSLIDSHDIVIRMNRAKIESYEGDVGAKTTHHIMYPHSAVNLENNTSLVFFPFKIRDFEWLFKNLGSVQVQFWFDSQQVVILNPAFMKYVHQAWLGSKGRWASTGFMTVVLSLYMCDQVNVFGFGADKNGNWSHYFEKLRKKRLKTGVHPGKHEFQVIQKLHKKKKIRLYSGH</sequence>
<evidence type="ECO:0000256" key="3">
    <source>
        <dbReference type="ARBA" id="ARBA00022676"/>
    </source>
</evidence>
<reference evidence="13" key="3">
    <citation type="submission" date="2025-09" db="UniProtKB">
        <authorList>
            <consortium name="Ensembl"/>
        </authorList>
    </citation>
    <scope>IDENTIFICATION</scope>
</reference>
<evidence type="ECO:0000256" key="12">
    <source>
        <dbReference type="SAM" id="Phobius"/>
    </source>
</evidence>
<evidence type="ECO:0000256" key="11">
    <source>
        <dbReference type="ARBA" id="ARBA00023180"/>
    </source>
</evidence>
<evidence type="ECO:0000256" key="2">
    <source>
        <dbReference type="ARBA" id="ARBA00006003"/>
    </source>
</evidence>
<dbReference type="InterPro" id="IPR038578">
    <property type="entry name" value="GT29-like_sf"/>
</dbReference>
<dbReference type="PANTHER" id="PTHR46032">
    <property type="entry name" value="ALPHA-2,3-SIALYLTRANSFERASE ST3GAL I ISOFORM X1"/>
    <property type="match status" value="1"/>
</dbReference>
<keyword evidence="8" id="KW-0333">Golgi apparatus</keyword>
<evidence type="ECO:0000256" key="6">
    <source>
        <dbReference type="ARBA" id="ARBA00022968"/>
    </source>
</evidence>
<reference evidence="13" key="1">
    <citation type="submission" date="2019-06" db="EMBL/GenBank/DDBJ databases">
        <authorList>
            <consortium name="Wellcome Sanger Institute Data Sharing"/>
        </authorList>
    </citation>
    <scope>NUCLEOTIDE SEQUENCE [LARGE SCALE GENOMIC DNA]</scope>
</reference>
<reference evidence="13" key="2">
    <citation type="submission" date="2025-08" db="UniProtKB">
        <authorList>
            <consortium name="Ensembl"/>
        </authorList>
    </citation>
    <scope>IDENTIFICATION</scope>
</reference>
<organism evidence="13 14">
    <name type="scientific">Salarias fasciatus</name>
    <name type="common">Jewelled blenny</name>
    <name type="synonym">Blennius fasciatus</name>
    <dbReference type="NCBI Taxonomy" id="181472"/>
    <lineage>
        <taxon>Eukaryota</taxon>
        <taxon>Metazoa</taxon>
        <taxon>Chordata</taxon>
        <taxon>Craniata</taxon>
        <taxon>Vertebrata</taxon>
        <taxon>Euteleostomi</taxon>
        <taxon>Actinopterygii</taxon>
        <taxon>Neopterygii</taxon>
        <taxon>Teleostei</taxon>
        <taxon>Neoteleostei</taxon>
        <taxon>Acanthomorphata</taxon>
        <taxon>Ovalentaria</taxon>
        <taxon>Blenniimorphae</taxon>
        <taxon>Blenniiformes</taxon>
        <taxon>Blennioidei</taxon>
        <taxon>Blenniidae</taxon>
        <taxon>Salariinae</taxon>
        <taxon>Salarias</taxon>
    </lineage>
</organism>
<evidence type="ECO:0000256" key="1">
    <source>
        <dbReference type="ARBA" id="ARBA00004323"/>
    </source>
</evidence>
<evidence type="ECO:0000256" key="7">
    <source>
        <dbReference type="ARBA" id="ARBA00022989"/>
    </source>
</evidence>
<keyword evidence="10" id="KW-1015">Disulfide bond</keyword>
<evidence type="ECO:0000256" key="4">
    <source>
        <dbReference type="ARBA" id="ARBA00022679"/>
    </source>
</evidence>
<evidence type="ECO:0000313" key="13">
    <source>
        <dbReference type="Ensembl" id="ENSSFAP00005018614.1"/>
    </source>
</evidence>
<dbReference type="FunFam" id="3.90.1480.20:FF:000015">
    <property type="entry name" value="Lactosylceramide alpha-2,3-sialyltransferase"/>
    <property type="match status" value="1"/>
</dbReference>
<keyword evidence="9 12" id="KW-0472">Membrane</keyword>
<dbReference type="InterPro" id="IPR051757">
    <property type="entry name" value="Beta-gal_alpha2-3_sialyltrans"/>
</dbReference>
<keyword evidence="5 12" id="KW-0812">Transmembrane</keyword>
<keyword evidence="7 12" id="KW-1133">Transmembrane helix</keyword>
<comment type="subcellular location">
    <subcellularLocation>
        <location evidence="1">Golgi apparatus membrane</location>
        <topology evidence="1">Single-pass type II membrane protein</topology>
    </subcellularLocation>
</comment>
<evidence type="ECO:0000313" key="14">
    <source>
        <dbReference type="Proteomes" id="UP000472267"/>
    </source>
</evidence>
<dbReference type="OMA" id="TSHNIRT"/>
<accession>A0A672H1E4</accession>
<protein>
    <recommendedName>
        <fullName evidence="15">ST3 beta-galactoside alpha-2,3-sialyltransferase 1</fullName>
    </recommendedName>
</protein>
<dbReference type="AlphaFoldDB" id="A0A672H1E4"/>
<keyword evidence="14" id="KW-1185">Reference proteome</keyword>
<evidence type="ECO:0000256" key="10">
    <source>
        <dbReference type="ARBA" id="ARBA00023157"/>
    </source>
</evidence>
<dbReference type="Ensembl" id="ENSSFAT00005019345.1">
    <property type="protein sequence ID" value="ENSSFAP00005018614.1"/>
    <property type="gene ID" value="ENSSFAG00005009787.1"/>
</dbReference>
<dbReference type="Gene3D" id="3.90.1480.20">
    <property type="entry name" value="Glycosyl transferase family 29"/>
    <property type="match status" value="1"/>
</dbReference>
<dbReference type="PANTHER" id="PTHR46032:SF6">
    <property type="entry name" value="CMP-N-ACETYLNEURAMINATE-BETA-GALACTOSAMIDE-ALPHA-2,3-SIALYLTRANSFERASE 1"/>
    <property type="match status" value="1"/>
</dbReference>
<keyword evidence="6" id="KW-0735">Signal-anchor</keyword>
<comment type="similarity">
    <text evidence="2">Belongs to the glycosyltransferase 29 family.</text>
</comment>
<keyword evidence="11" id="KW-0325">Glycoprotein</keyword>
<feature type="transmembrane region" description="Helical" evidence="12">
    <location>
        <begin position="21"/>
        <end position="44"/>
    </location>
</feature>
<dbReference type="Pfam" id="PF00777">
    <property type="entry name" value="Glyco_transf_29"/>
    <property type="match status" value="1"/>
</dbReference>
<dbReference type="GO" id="GO:0003836">
    <property type="term" value="F:beta-galactoside (CMP) alpha-2,3-sialyltransferase activity"/>
    <property type="evidence" value="ECO:0007669"/>
    <property type="project" value="TreeGrafter"/>
</dbReference>
<name>A0A672H1E4_SALFA</name>
<dbReference type="GO" id="GO:0000139">
    <property type="term" value="C:Golgi membrane"/>
    <property type="evidence" value="ECO:0007669"/>
    <property type="project" value="UniProtKB-SubCell"/>
</dbReference>
<dbReference type="InterPro" id="IPR001675">
    <property type="entry name" value="Glyco_trans_29"/>
</dbReference>
<keyword evidence="3" id="KW-0328">Glycosyltransferase</keyword>
<proteinExistence type="inferred from homology"/>
<evidence type="ECO:0008006" key="15">
    <source>
        <dbReference type="Google" id="ProtNLM"/>
    </source>
</evidence>
<dbReference type="Proteomes" id="UP000472267">
    <property type="component" value="Chromosome 22"/>
</dbReference>
<evidence type="ECO:0000256" key="8">
    <source>
        <dbReference type="ARBA" id="ARBA00023034"/>
    </source>
</evidence>
<dbReference type="GO" id="GO:0097503">
    <property type="term" value="P:sialylation"/>
    <property type="evidence" value="ECO:0007669"/>
    <property type="project" value="TreeGrafter"/>
</dbReference>
<gene>
    <name evidence="13" type="primary">LOC115409609</name>
</gene>
<evidence type="ECO:0000256" key="5">
    <source>
        <dbReference type="ARBA" id="ARBA00022692"/>
    </source>
</evidence>
<evidence type="ECO:0000256" key="9">
    <source>
        <dbReference type="ARBA" id="ARBA00023136"/>
    </source>
</evidence>
<keyword evidence="4" id="KW-0808">Transferase</keyword>